<accession>A0A2M8S1L2</accession>
<comment type="caution">
    <text evidence="2">The sequence shown here is derived from an EMBL/GenBank/DDBJ whole genome shotgun (WGS) entry which is preliminary data.</text>
</comment>
<sequence>MLIKTWIPLLSLVVTGCSQFVLPQIDTPQNQTVLPSDNAIQQKSKAIRYQCKDNKSISLVYITKSSKNKQKNQQPINLTFKNTTQRLVPIVTETGQKYTNIHWSWTNLGEYATLTTAVGVLLAEQCVKQ</sequence>
<dbReference type="AlphaFoldDB" id="A0A2M8S1L2"/>
<dbReference type="SUPFAM" id="SSF141488">
    <property type="entry name" value="YdhA-like"/>
    <property type="match status" value="1"/>
</dbReference>
<dbReference type="InterPro" id="IPR036328">
    <property type="entry name" value="MliC_sf"/>
</dbReference>
<proteinExistence type="predicted"/>
<dbReference type="RefSeq" id="WP_100289096.1">
    <property type="nucleotide sequence ID" value="NZ_PHHA01000019.1"/>
</dbReference>
<gene>
    <name evidence="2" type="ORF">CVP05_08220</name>
</gene>
<dbReference type="PROSITE" id="PS51257">
    <property type="entry name" value="PROKAR_LIPOPROTEIN"/>
    <property type="match status" value="1"/>
</dbReference>
<evidence type="ECO:0000256" key="1">
    <source>
        <dbReference type="SAM" id="SignalP"/>
    </source>
</evidence>
<feature type="signal peptide" evidence="1">
    <location>
        <begin position="1"/>
        <end position="23"/>
    </location>
</feature>
<keyword evidence="1" id="KW-0732">Signal</keyword>
<evidence type="ECO:0000313" key="2">
    <source>
        <dbReference type="EMBL" id="PJG85004.1"/>
    </source>
</evidence>
<evidence type="ECO:0000313" key="3">
    <source>
        <dbReference type="Proteomes" id="UP000229329"/>
    </source>
</evidence>
<feature type="chain" id="PRO_5014980425" evidence="1">
    <location>
        <begin position="24"/>
        <end position="129"/>
    </location>
</feature>
<organism evidence="2 3">
    <name type="scientific">Conservatibacter flavescens</name>
    <dbReference type="NCBI Taxonomy" id="28161"/>
    <lineage>
        <taxon>Bacteria</taxon>
        <taxon>Pseudomonadati</taxon>
        <taxon>Pseudomonadota</taxon>
        <taxon>Gammaproteobacteria</taxon>
        <taxon>Pasteurellales</taxon>
        <taxon>Pasteurellaceae</taxon>
        <taxon>Conservatibacter</taxon>
    </lineage>
</organism>
<dbReference type="Gene3D" id="2.40.128.200">
    <property type="match status" value="1"/>
</dbReference>
<dbReference type="OrthoDB" id="5689950at2"/>
<dbReference type="Proteomes" id="UP000229329">
    <property type="component" value="Unassembled WGS sequence"/>
</dbReference>
<keyword evidence="3" id="KW-1185">Reference proteome</keyword>
<dbReference type="EMBL" id="PHHA01000019">
    <property type="protein sequence ID" value="PJG85004.1"/>
    <property type="molecule type" value="Genomic_DNA"/>
</dbReference>
<name>A0A2M8S1L2_9PAST</name>
<reference evidence="2 3" key="1">
    <citation type="submission" date="2017-11" db="EMBL/GenBank/DDBJ databases">
        <title>Reclassification of Bisgaard taxon 7 as Conservatibacter flavescens gen. nov., sp. nov.</title>
        <authorList>
            <person name="Christensen H."/>
        </authorList>
    </citation>
    <scope>NUCLEOTIDE SEQUENCE [LARGE SCALE GENOMIC DNA]</scope>
    <source>
        <strain evidence="2 3">7_4</strain>
    </source>
</reference>
<protein>
    <submittedName>
        <fullName evidence="2">Uncharacterized protein</fullName>
    </submittedName>
</protein>